<dbReference type="Proteomes" id="UP000798662">
    <property type="component" value="Chromosome 2"/>
</dbReference>
<reference evidence="1" key="1">
    <citation type="submission" date="2019-11" db="EMBL/GenBank/DDBJ databases">
        <title>Nori genome reveals adaptations in red seaweeds to the harsh intertidal environment.</title>
        <authorList>
            <person name="Wang D."/>
            <person name="Mao Y."/>
        </authorList>
    </citation>
    <scope>NUCLEOTIDE SEQUENCE</scope>
    <source>
        <tissue evidence="1">Gametophyte</tissue>
    </source>
</reference>
<dbReference type="EMBL" id="CM020619">
    <property type="protein sequence ID" value="KAK1866813.1"/>
    <property type="molecule type" value="Genomic_DNA"/>
</dbReference>
<accession>A0ACC3C9R0</accession>
<name>A0ACC3C9R0_PYRYE</name>
<evidence type="ECO:0000313" key="1">
    <source>
        <dbReference type="EMBL" id="KAK1866813.1"/>
    </source>
</evidence>
<evidence type="ECO:0000313" key="2">
    <source>
        <dbReference type="Proteomes" id="UP000798662"/>
    </source>
</evidence>
<comment type="caution">
    <text evidence="1">The sequence shown here is derived from an EMBL/GenBank/DDBJ whole genome shotgun (WGS) entry which is preliminary data.</text>
</comment>
<organism evidence="1 2">
    <name type="scientific">Pyropia yezoensis</name>
    <name type="common">Susabi-nori</name>
    <name type="synonym">Porphyra yezoensis</name>
    <dbReference type="NCBI Taxonomy" id="2788"/>
    <lineage>
        <taxon>Eukaryota</taxon>
        <taxon>Rhodophyta</taxon>
        <taxon>Bangiophyceae</taxon>
        <taxon>Bangiales</taxon>
        <taxon>Bangiaceae</taxon>
        <taxon>Pyropia</taxon>
    </lineage>
</organism>
<protein>
    <submittedName>
        <fullName evidence="1">Uncharacterized protein</fullName>
    </submittedName>
</protein>
<keyword evidence="2" id="KW-1185">Reference proteome</keyword>
<sequence>MDKPAAAAAAAPASRRWVPYEHYRAATRPLVAARAAALRPFAKRYWPLPAVNPLGVTVGEALVGVGLLAATTASAILVKDDREGSGSVAAIAVLAVYSLATRHLNPATLLFGMPYERALRWHFNVGCVALVLSLVHAGACMARVGWRWADAVGEDALHTSGLVLLVLMGSMAVSSNRFLRRWWYSLWLAVHIVLAVATGIAGAVHGAAAVTGGLAIVVIDRAVLGVAYEALFRYRAVTAEAVITALPAGVVRISFPRSKAFRFRGGQWVLLNIPAVSRAGVHPFSLSSAPRDEVVTIHVRALGDWTRALAAAAAAAGPGGLRTRVWMQGPYGSNAVDVSGDRYAAVVLISGGIGVTPLQSTYLELVSAASRGRRLTKVLFLWSVREVAMIGAVYPGMSGHSAADVSAPPLPASFQPDLVVGATAVLDAEPAVDVEKAVQVAASDVSSDVPADGDEAAVAVDGHASSAAGTAAGTATNPAAPTTPPAAGSGGVEEGVFELAFHLTRPATPDAVRTGTLDGEAGALEAATLSVGRLDPDAVMARMAAVATAAGLPRVAVLTCGPEPLTAAVRAAAVRAGRTTPGVAFDVHIEHFAW</sequence>
<proteinExistence type="predicted"/>
<gene>
    <name evidence="1" type="ORF">I4F81_009325</name>
</gene>